<keyword evidence="3 12" id="KW-0645">Protease</keyword>
<dbReference type="GO" id="GO:0006508">
    <property type="term" value="P:proteolysis"/>
    <property type="evidence" value="ECO:0007669"/>
    <property type="project" value="UniProtKB-KW"/>
</dbReference>
<evidence type="ECO:0000256" key="8">
    <source>
        <dbReference type="ARBA" id="ARBA00023049"/>
    </source>
</evidence>
<dbReference type="Pfam" id="PF17820">
    <property type="entry name" value="PDZ_6"/>
    <property type="match status" value="1"/>
</dbReference>
<feature type="transmembrane region" description="Helical" evidence="10">
    <location>
        <begin position="100"/>
        <end position="122"/>
    </location>
</feature>
<keyword evidence="9 10" id="KW-0472">Membrane</keyword>
<dbReference type="SUPFAM" id="SSF50156">
    <property type="entry name" value="PDZ domain-like"/>
    <property type="match status" value="2"/>
</dbReference>
<dbReference type="InterPro" id="IPR036034">
    <property type="entry name" value="PDZ_sf"/>
</dbReference>
<dbReference type="InterPro" id="IPR001478">
    <property type="entry name" value="PDZ"/>
</dbReference>
<evidence type="ECO:0000256" key="5">
    <source>
        <dbReference type="ARBA" id="ARBA00022801"/>
    </source>
</evidence>
<organism evidence="12">
    <name type="scientific">hydrothermal vent metagenome</name>
    <dbReference type="NCBI Taxonomy" id="652676"/>
    <lineage>
        <taxon>unclassified sequences</taxon>
        <taxon>metagenomes</taxon>
        <taxon>ecological metagenomes</taxon>
    </lineage>
</organism>
<evidence type="ECO:0000256" key="1">
    <source>
        <dbReference type="ARBA" id="ARBA00001947"/>
    </source>
</evidence>
<dbReference type="Gene3D" id="2.30.42.10">
    <property type="match status" value="2"/>
</dbReference>
<dbReference type="InterPro" id="IPR041489">
    <property type="entry name" value="PDZ_6"/>
</dbReference>
<comment type="subcellular location">
    <subcellularLocation>
        <location evidence="2">Membrane</location>
        <topology evidence="2">Multi-pass membrane protein</topology>
    </subcellularLocation>
</comment>
<evidence type="ECO:0000256" key="6">
    <source>
        <dbReference type="ARBA" id="ARBA00022833"/>
    </source>
</evidence>
<dbReference type="AlphaFoldDB" id="A0A3B0V7A9"/>
<dbReference type="InterPro" id="IPR008915">
    <property type="entry name" value="Peptidase_M50"/>
</dbReference>
<evidence type="ECO:0000256" key="10">
    <source>
        <dbReference type="SAM" id="Phobius"/>
    </source>
</evidence>
<dbReference type="SMART" id="SM00228">
    <property type="entry name" value="PDZ"/>
    <property type="match status" value="1"/>
</dbReference>
<reference evidence="12" key="1">
    <citation type="submission" date="2018-06" db="EMBL/GenBank/DDBJ databases">
        <authorList>
            <person name="Zhirakovskaya E."/>
        </authorList>
    </citation>
    <scope>NUCLEOTIDE SEQUENCE</scope>
</reference>
<dbReference type="PANTHER" id="PTHR42837:SF2">
    <property type="entry name" value="MEMBRANE METALLOPROTEASE ARASP2, CHLOROPLASTIC-RELATED"/>
    <property type="match status" value="1"/>
</dbReference>
<keyword evidence="8 12" id="KW-0482">Metalloprotease</keyword>
<dbReference type="CDD" id="cd23081">
    <property type="entry name" value="cpPDZ_EcRseP-like"/>
    <property type="match status" value="1"/>
</dbReference>
<keyword evidence="7 10" id="KW-1133">Transmembrane helix</keyword>
<evidence type="ECO:0000256" key="2">
    <source>
        <dbReference type="ARBA" id="ARBA00004141"/>
    </source>
</evidence>
<dbReference type="Pfam" id="PF02163">
    <property type="entry name" value="Peptidase_M50"/>
    <property type="match status" value="1"/>
</dbReference>
<evidence type="ECO:0000259" key="11">
    <source>
        <dbReference type="PROSITE" id="PS50106"/>
    </source>
</evidence>
<feature type="transmembrane region" description="Helical" evidence="10">
    <location>
        <begin position="428"/>
        <end position="449"/>
    </location>
</feature>
<accession>A0A3B0V7A9</accession>
<comment type="cofactor">
    <cofactor evidence="1">
        <name>Zn(2+)</name>
        <dbReference type="ChEBI" id="CHEBI:29105"/>
    </cofactor>
</comment>
<dbReference type="GO" id="GO:0016020">
    <property type="term" value="C:membrane"/>
    <property type="evidence" value="ECO:0007669"/>
    <property type="project" value="UniProtKB-SubCell"/>
</dbReference>
<feature type="transmembrane region" description="Helical" evidence="10">
    <location>
        <begin position="6"/>
        <end position="24"/>
    </location>
</feature>
<protein>
    <submittedName>
        <fullName evidence="12">Membrane-associated zinc metalloprotease</fullName>
    </submittedName>
</protein>
<dbReference type="GO" id="GO:0004222">
    <property type="term" value="F:metalloendopeptidase activity"/>
    <property type="evidence" value="ECO:0007669"/>
    <property type="project" value="InterPro"/>
</dbReference>
<evidence type="ECO:0000256" key="9">
    <source>
        <dbReference type="ARBA" id="ARBA00023136"/>
    </source>
</evidence>
<evidence type="ECO:0000256" key="3">
    <source>
        <dbReference type="ARBA" id="ARBA00022670"/>
    </source>
</evidence>
<keyword evidence="5" id="KW-0378">Hydrolase</keyword>
<keyword evidence="4 10" id="KW-0812">Transmembrane</keyword>
<name>A0A3B0V7A9_9ZZZZ</name>
<feature type="transmembrane region" description="Helical" evidence="10">
    <location>
        <begin position="383"/>
        <end position="416"/>
    </location>
</feature>
<evidence type="ECO:0000313" key="12">
    <source>
        <dbReference type="EMBL" id="VAW38831.1"/>
    </source>
</evidence>
<evidence type="ECO:0000256" key="4">
    <source>
        <dbReference type="ARBA" id="ARBA00022692"/>
    </source>
</evidence>
<dbReference type="PANTHER" id="PTHR42837">
    <property type="entry name" value="REGULATOR OF SIGMA-E PROTEASE RSEP"/>
    <property type="match status" value="1"/>
</dbReference>
<keyword evidence="6" id="KW-0862">Zinc</keyword>
<dbReference type="NCBIfam" id="TIGR00054">
    <property type="entry name" value="RIP metalloprotease RseP"/>
    <property type="match status" value="1"/>
</dbReference>
<dbReference type="CDD" id="cd06163">
    <property type="entry name" value="S2P-M50_PDZ_RseP-like"/>
    <property type="match status" value="2"/>
</dbReference>
<sequence length="457" mass="50744">MLEFISSVWWMLVTLGVLVTFHEYGHYWMARKFGVKVLKFSVGYGKLFWSRTDKNGTKFGFAPIPLGGYVKLLDTRDPDTDIASIDHSQTYNSKPIWQRACIMFAGPAFNFLLAILLFWMMFVYGKNELHPTIGTPEKILLQAGAQSKDRIVSLNDYKIKTWQDVSLELITNGLDRKDIELTIQRNTGIQKNLILKLSDLPVGIDETEIFEHIGLNVWRLPLTNTVDTLAPGKPAELAGVLKGDKILAVNGDATSDWYAVVEMLNKHIDGKINLTILRNNNTLNVTIAHAVVDANNSSRRIIGIGPQQPDAAAKEYYNSLIFNNSYGIVAAVPVAINETWRMISVSVNMMGKIITGKASLKNLSGPITIAQFANDSASRGIAWFLGFLGLVSLSLGIINLLPIPMLDGGQILFLLFEKIKGAPLSEEFQLKGQTVGILFLLCFMSIAFYNDILRLVS</sequence>
<dbReference type="EMBL" id="UOEW01000213">
    <property type="protein sequence ID" value="VAW38831.1"/>
    <property type="molecule type" value="Genomic_DNA"/>
</dbReference>
<dbReference type="InterPro" id="IPR004387">
    <property type="entry name" value="Pept_M50_Zn"/>
</dbReference>
<feature type="domain" description="PDZ" evidence="11">
    <location>
        <begin position="201"/>
        <end position="280"/>
    </location>
</feature>
<proteinExistence type="predicted"/>
<evidence type="ECO:0000256" key="7">
    <source>
        <dbReference type="ARBA" id="ARBA00022989"/>
    </source>
</evidence>
<gene>
    <name evidence="12" type="ORF">MNBD_GAMMA01-989</name>
</gene>
<dbReference type="PROSITE" id="PS50106">
    <property type="entry name" value="PDZ"/>
    <property type="match status" value="1"/>
</dbReference>